<feature type="domain" description="BAR" evidence="10">
    <location>
        <begin position="332"/>
        <end position="569"/>
    </location>
</feature>
<dbReference type="GO" id="GO:0016020">
    <property type="term" value="C:membrane"/>
    <property type="evidence" value="ECO:0007669"/>
    <property type="project" value="UniProtKB-SubCell"/>
</dbReference>
<dbReference type="InterPro" id="IPR035824">
    <property type="entry name" value="Endophilin_A_SH3"/>
</dbReference>
<evidence type="ECO:0000256" key="4">
    <source>
        <dbReference type="ARBA" id="ARBA00022583"/>
    </source>
</evidence>
<evidence type="ECO:0000313" key="12">
    <source>
        <dbReference type="Proteomes" id="UP000008909"/>
    </source>
</evidence>
<dbReference type="InterPro" id="IPR027267">
    <property type="entry name" value="AH/BAR_dom_sf"/>
</dbReference>
<dbReference type="Gene3D" id="1.20.1270.60">
    <property type="entry name" value="Arfaptin homology (AH) domain/BAR domain"/>
    <property type="match status" value="1"/>
</dbReference>
<evidence type="ECO:0000256" key="8">
    <source>
        <dbReference type="SAM" id="MobiDB-lite"/>
    </source>
</evidence>
<evidence type="ECO:0000256" key="3">
    <source>
        <dbReference type="ARBA" id="ARBA00022443"/>
    </source>
</evidence>
<dbReference type="Gene3D" id="2.30.30.40">
    <property type="entry name" value="SH3 Domains"/>
    <property type="match status" value="1"/>
</dbReference>
<gene>
    <name evidence="11" type="ORF">CLF_105417</name>
</gene>
<feature type="compositionally biased region" description="Basic and acidic residues" evidence="8">
    <location>
        <begin position="855"/>
        <end position="865"/>
    </location>
</feature>
<keyword evidence="6" id="KW-0472">Membrane</keyword>
<evidence type="ECO:0000256" key="5">
    <source>
        <dbReference type="ARBA" id="ARBA00023054"/>
    </source>
</evidence>
<feature type="region of interest" description="Disordered" evidence="8">
    <location>
        <begin position="855"/>
        <end position="874"/>
    </location>
</feature>
<protein>
    <submittedName>
        <fullName evidence="11">Endophilin-A</fullName>
    </submittedName>
</protein>
<accession>G7YPA3</accession>
<proteinExistence type="inferred from homology"/>
<dbReference type="GO" id="GO:0098978">
    <property type="term" value="C:glutamatergic synapse"/>
    <property type="evidence" value="ECO:0007669"/>
    <property type="project" value="TreeGrafter"/>
</dbReference>
<dbReference type="PRINTS" id="PR00452">
    <property type="entry name" value="SH3DOMAIN"/>
</dbReference>
<dbReference type="PRINTS" id="PR00499">
    <property type="entry name" value="P67PHOX"/>
</dbReference>
<evidence type="ECO:0000259" key="10">
    <source>
        <dbReference type="PROSITE" id="PS51021"/>
    </source>
</evidence>
<dbReference type="Proteomes" id="UP000008909">
    <property type="component" value="Unassembled WGS sequence"/>
</dbReference>
<reference key="2">
    <citation type="submission" date="2011-10" db="EMBL/GenBank/DDBJ databases">
        <title>The genome and transcriptome sequence of Clonorchis sinensis provide insights into the carcinogenic liver fluke.</title>
        <authorList>
            <person name="Wang X."/>
            <person name="Huang Y."/>
            <person name="Chen W."/>
            <person name="Liu H."/>
            <person name="Guo L."/>
            <person name="Chen Y."/>
            <person name="Luo F."/>
            <person name="Zhou W."/>
            <person name="Sun J."/>
            <person name="Mao Q."/>
            <person name="Liang P."/>
            <person name="Zhou C."/>
            <person name="Tian Y."/>
            <person name="Men J."/>
            <person name="Lv X."/>
            <person name="Huang L."/>
            <person name="Zhou J."/>
            <person name="Hu Y."/>
            <person name="Li R."/>
            <person name="Zhang F."/>
            <person name="Lei H."/>
            <person name="Li X."/>
            <person name="Hu X."/>
            <person name="Liang C."/>
            <person name="Xu J."/>
            <person name="Wu Z."/>
            <person name="Yu X."/>
        </authorList>
    </citation>
    <scope>NUCLEOTIDE SEQUENCE</scope>
    <source>
        <strain>Henan</strain>
    </source>
</reference>
<dbReference type="PANTHER" id="PTHR14167:SF81">
    <property type="entry name" value="ENDOPHILIN-A"/>
    <property type="match status" value="1"/>
</dbReference>
<dbReference type="PROSITE" id="PS51021">
    <property type="entry name" value="BAR"/>
    <property type="match status" value="1"/>
</dbReference>
<evidence type="ECO:0000256" key="1">
    <source>
        <dbReference type="ARBA" id="ARBA00004170"/>
    </source>
</evidence>
<dbReference type="PANTHER" id="PTHR14167">
    <property type="entry name" value="SH3 DOMAIN-CONTAINING"/>
    <property type="match status" value="1"/>
</dbReference>
<feature type="compositionally biased region" description="Polar residues" evidence="8">
    <location>
        <begin position="582"/>
        <end position="601"/>
    </location>
</feature>
<dbReference type="CDD" id="cd11803">
    <property type="entry name" value="SH3_Endophilin_A"/>
    <property type="match status" value="1"/>
</dbReference>
<dbReference type="CDD" id="cd07592">
    <property type="entry name" value="BAR_Endophilin_A"/>
    <property type="match status" value="1"/>
</dbReference>
<comment type="similarity">
    <text evidence="2">Belongs to the endophilin family.</text>
</comment>
<dbReference type="Pfam" id="PF14604">
    <property type="entry name" value="SH3_9"/>
    <property type="match status" value="1"/>
</dbReference>
<dbReference type="GO" id="GO:0098793">
    <property type="term" value="C:presynapse"/>
    <property type="evidence" value="ECO:0007669"/>
    <property type="project" value="TreeGrafter"/>
</dbReference>
<dbReference type="InterPro" id="IPR001452">
    <property type="entry name" value="SH3_domain"/>
</dbReference>
<comment type="subcellular location">
    <subcellularLocation>
        <location evidence="1">Membrane</location>
        <topology evidence="1">Peripheral membrane protein</topology>
    </subcellularLocation>
</comment>
<keyword evidence="4" id="KW-0254">Endocytosis</keyword>
<evidence type="ECO:0000313" key="11">
    <source>
        <dbReference type="EMBL" id="GAA54784.1"/>
    </source>
</evidence>
<evidence type="ECO:0000256" key="2">
    <source>
        <dbReference type="ARBA" id="ARBA00006697"/>
    </source>
</evidence>
<dbReference type="AlphaFoldDB" id="G7YPA3"/>
<sequence>MEMRIACPIAATLTTVKGLSRNQKCFGDVHQQLQKAKPHIHKRNQECLVSIWERIHCMTAIEGLHWLPAIGSSPSQKPILCCLDRYAANVQGHSSFAVRSNQSVIRGIAHNNTSQTQHVGLQTLLGVGRLTIKLRAFNWVSAAGKSQERSQPLYAVLLDCTKAVDSAYRDGLSLKVSVNVNRLSTFSNTFTLVQSREHELVERALPSSQSNEFRFQPVRRKLCNCPGPRKVRTNRLATERLADPDVRRTYQNRLLGSLPNALPSDLNAYWDEIATSLHSAGNFACGTAPPGALKHWISDRKVALFKSRRNIPAGPEHNLVRRIIRRQVKFVSEKIGGVEGTKLDDEYLETEKKVDVICKLIDEVVTQTQEFLQPNPAHRAKMLTMNTLNKLQGKAKSSVYPQPEGQLGDCMQKYGRDLGPDSCYGQCLLQSGESFKYLADIKYTMEDHVKDNFLQPLHSIQTHELKEINHHRKKLEGRRLDFDCKKRKQDKAAATAKLPEDELKIAEEKFIESKILAEQAMINFLNSEVEQIQALTELVTAQVDYHRQATEIMEQLQKFLIDKKDEASSKPRPAYEPKRVSTLPNQVNSRTPSQSALSTPAKNGPHINAAAPSPVLGPSCRGLYDFEAENASELPFSEGDVIRLLQQVDENWFEGELNGRRGYFPINYVEAIPFIYRVVNLPIEETNQVNLILGSDHFSALLGEGAYSDGRLYHADQPRIISALKQRSGHCEEQYSCEEKPGLRNVSVAADQIQPNNQWIPSRPMVLNDLRKSVPADNEFDGAHKSPKRQIVKSLRENRELCWKSKAWEVEKAFANRNSRALYLLIRTTRPKIATAGKTISEKWAHLFTRENIDRKDGPNAEKDNLGGLLHHSF</sequence>
<dbReference type="EMBL" id="DF143923">
    <property type="protein sequence ID" value="GAA54784.1"/>
    <property type="molecule type" value="Genomic_DNA"/>
</dbReference>
<feature type="domain" description="SH3" evidence="9">
    <location>
        <begin position="615"/>
        <end position="674"/>
    </location>
</feature>
<evidence type="ECO:0000256" key="7">
    <source>
        <dbReference type="PROSITE-ProRule" id="PRU00192"/>
    </source>
</evidence>
<dbReference type="SUPFAM" id="SSF103657">
    <property type="entry name" value="BAR/IMD domain-like"/>
    <property type="match status" value="1"/>
</dbReference>
<name>G7YPA3_CLOSI</name>
<keyword evidence="5" id="KW-0175">Coiled coil</keyword>
<dbReference type="SMART" id="SM00721">
    <property type="entry name" value="BAR"/>
    <property type="match status" value="1"/>
</dbReference>
<keyword evidence="12" id="KW-1185">Reference proteome</keyword>
<dbReference type="PROSITE" id="PS50002">
    <property type="entry name" value="SH3"/>
    <property type="match status" value="1"/>
</dbReference>
<dbReference type="SUPFAM" id="SSF50044">
    <property type="entry name" value="SH3-domain"/>
    <property type="match status" value="1"/>
</dbReference>
<feature type="region of interest" description="Disordered" evidence="8">
    <location>
        <begin position="565"/>
        <end position="607"/>
    </location>
</feature>
<feature type="compositionally biased region" description="Basic and acidic residues" evidence="8">
    <location>
        <begin position="565"/>
        <end position="579"/>
    </location>
</feature>
<dbReference type="FunFam" id="2.30.30.40:FF:000072">
    <property type="entry name" value="Unconventional Myosin IB"/>
    <property type="match status" value="1"/>
</dbReference>
<evidence type="ECO:0000256" key="6">
    <source>
        <dbReference type="ARBA" id="ARBA00023136"/>
    </source>
</evidence>
<organism evidence="11 12">
    <name type="scientific">Clonorchis sinensis</name>
    <name type="common">Chinese liver fluke</name>
    <dbReference type="NCBI Taxonomy" id="79923"/>
    <lineage>
        <taxon>Eukaryota</taxon>
        <taxon>Metazoa</taxon>
        <taxon>Spiralia</taxon>
        <taxon>Lophotrochozoa</taxon>
        <taxon>Platyhelminthes</taxon>
        <taxon>Trematoda</taxon>
        <taxon>Digenea</taxon>
        <taxon>Opisthorchiida</taxon>
        <taxon>Opisthorchiata</taxon>
        <taxon>Opisthorchiidae</taxon>
        <taxon>Clonorchis</taxon>
    </lineage>
</organism>
<dbReference type="InterPro" id="IPR036028">
    <property type="entry name" value="SH3-like_dom_sf"/>
</dbReference>
<evidence type="ECO:0000259" key="9">
    <source>
        <dbReference type="PROSITE" id="PS50002"/>
    </source>
</evidence>
<dbReference type="InterPro" id="IPR004148">
    <property type="entry name" value="BAR_dom"/>
</dbReference>
<dbReference type="SMART" id="SM00326">
    <property type="entry name" value="SH3"/>
    <property type="match status" value="1"/>
</dbReference>
<dbReference type="GO" id="GO:0016191">
    <property type="term" value="P:synaptic vesicle uncoating"/>
    <property type="evidence" value="ECO:0007669"/>
    <property type="project" value="TreeGrafter"/>
</dbReference>
<dbReference type="Pfam" id="PF03114">
    <property type="entry name" value="BAR"/>
    <property type="match status" value="1"/>
</dbReference>
<keyword evidence="3 7" id="KW-0728">SH3 domain</keyword>
<dbReference type="InterPro" id="IPR050384">
    <property type="entry name" value="Endophilin_SH3RF"/>
</dbReference>
<dbReference type="GO" id="GO:0005737">
    <property type="term" value="C:cytoplasm"/>
    <property type="evidence" value="ECO:0007669"/>
    <property type="project" value="InterPro"/>
</dbReference>
<reference evidence="11" key="1">
    <citation type="journal article" date="2011" name="Genome Biol.">
        <title>The draft genome of the carcinogenic human liver fluke Clonorchis sinensis.</title>
        <authorList>
            <person name="Wang X."/>
            <person name="Chen W."/>
            <person name="Huang Y."/>
            <person name="Sun J."/>
            <person name="Men J."/>
            <person name="Liu H."/>
            <person name="Luo F."/>
            <person name="Guo L."/>
            <person name="Lv X."/>
            <person name="Deng C."/>
            <person name="Zhou C."/>
            <person name="Fan Y."/>
            <person name="Li X."/>
            <person name="Huang L."/>
            <person name="Hu Y."/>
            <person name="Liang C."/>
            <person name="Hu X."/>
            <person name="Xu J."/>
            <person name="Yu X."/>
        </authorList>
    </citation>
    <scope>NUCLEOTIDE SEQUENCE [LARGE SCALE GENOMIC DNA]</scope>
    <source>
        <strain evidence="11">Henan</strain>
    </source>
</reference>